<dbReference type="SUPFAM" id="SSF55729">
    <property type="entry name" value="Acyl-CoA N-acyltransferases (Nat)"/>
    <property type="match status" value="1"/>
</dbReference>
<evidence type="ECO:0000313" key="3">
    <source>
        <dbReference type="Proteomes" id="UP000248168"/>
    </source>
</evidence>
<feature type="domain" description="N-acetyltransferase" evidence="1">
    <location>
        <begin position="10"/>
        <end position="158"/>
    </location>
</feature>
<dbReference type="CDD" id="cd04301">
    <property type="entry name" value="NAT_SF"/>
    <property type="match status" value="1"/>
</dbReference>
<dbReference type="InterPro" id="IPR016181">
    <property type="entry name" value="Acyl_CoA_acyltransferase"/>
</dbReference>
<reference evidence="3" key="1">
    <citation type="submission" date="2018-04" db="EMBL/GenBank/DDBJ databases">
        <authorList>
            <person name="Lucker S."/>
            <person name="Sakoula D."/>
        </authorList>
    </citation>
    <scope>NUCLEOTIDE SEQUENCE [LARGE SCALE GENOMIC DNA]</scope>
</reference>
<dbReference type="Pfam" id="PF00583">
    <property type="entry name" value="Acetyltransf_1"/>
    <property type="match status" value="1"/>
</dbReference>
<organism evidence="2 3">
    <name type="scientific">Nitrospira lenta</name>
    <dbReference type="NCBI Taxonomy" id="1436998"/>
    <lineage>
        <taxon>Bacteria</taxon>
        <taxon>Pseudomonadati</taxon>
        <taxon>Nitrospirota</taxon>
        <taxon>Nitrospiria</taxon>
        <taxon>Nitrospirales</taxon>
        <taxon>Nitrospiraceae</taxon>
        <taxon>Nitrospira</taxon>
    </lineage>
</organism>
<dbReference type="AlphaFoldDB" id="A0A330L3J5"/>
<protein>
    <submittedName>
        <fullName evidence="2">Putative N-acetyltransferase</fullName>
    </submittedName>
</protein>
<dbReference type="PROSITE" id="PS51186">
    <property type="entry name" value="GNAT"/>
    <property type="match status" value="1"/>
</dbReference>
<keyword evidence="3" id="KW-1185">Reference proteome</keyword>
<dbReference type="Gene3D" id="3.40.630.30">
    <property type="match status" value="1"/>
</dbReference>
<dbReference type="GO" id="GO:0016747">
    <property type="term" value="F:acyltransferase activity, transferring groups other than amino-acyl groups"/>
    <property type="evidence" value="ECO:0007669"/>
    <property type="project" value="InterPro"/>
</dbReference>
<keyword evidence="2" id="KW-0808">Transferase</keyword>
<dbReference type="InterPro" id="IPR000182">
    <property type="entry name" value="GNAT_dom"/>
</dbReference>
<dbReference type="EMBL" id="OUNR01000001">
    <property type="protein sequence ID" value="SPP63769.1"/>
    <property type="molecule type" value="Genomic_DNA"/>
</dbReference>
<accession>A0A330L3J5</accession>
<dbReference type="InParanoid" id="A0A330L3J5"/>
<evidence type="ECO:0000259" key="1">
    <source>
        <dbReference type="PROSITE" id="PS51186"/>
    </source>
</evidence>
<sequence length="164" mass="17867">MQTAQPMSTPHIRSMQAADRDAVVQFLADSDPWKTLGYTSTDWTRIFAPIPQGRDAIVALVTDKIAGVALIRERFLLGDYLELLGVAPWARQSGVGGALLAHVEHSVFARTKNLFACVSDFNAPARAFYKKHGFQEIGPMPDFLIPGSAEMLLRKTAGPARKGG</sequence>
<name>A0A330L3J5_9BACT</name>
<evidence type="ECO:0000313" key="2">
    <source>
        <dbReference type="EMBL" id="SPP63769.1"/>
    </source>
</evidence>
<proteinExistence type="predicted"/>
<gene>
    <name evidence="2" type="ORF">NITLEN_10855</name>
</gene>
<dbReference type="Proteomes" id="UP000248168">
    <property type="component" value="Unassembled WGS sequence"/>
</dbReference>